<dbReference type="EMBL" id="MFKF01000029">
    <property type="protein sequence ID" value="OGG56511.1"/>
    <property type="molecule type" value="Genomic_DNA"/>
</dbReference>
<evidence type="ECO:0000256" key="1">
    <source>
        <dbReference type="SAM" id="SignalP"/>
    </source>
</evidence>
<dbReference type="InterPro" id="IPR015943">
    <property type="entry name" value="WD40/YVTN_repeat-like_dom_sf"/>
</dbReference>
<name>A0A1F6D5A7_HANXR</name>
<dbReference type="Proteomes" id="UP000178606">
    <property type="component" value="Unassembled WGS sequence"/>
</dbReference>
<evidence type="ECO:0000313" key="3">
    <source>
        <dbReference type="Proteomes" id="UP000178606"/>
    </source>
</evidence>
<evidence type="ECO:0000313" key="2">
    <source>
        <dbReference type="EMBL" id="OGG56511.1"/>
    </source>
</evidence>
<evidence type="ECO:0008006" key="4">
    <source>
        <dbReference type="Google" id="ProtNLM"/>
    </source>
</evidence>
<protein>
    <recommendedName>
        <fullName evidence="4">Two component regulator propeller</fullName>
    </recommendedName>
</protein>
<gene>
    <name evidence="2" type="ORF">A3F84_15695</name>
</gene>
<sequence length="494" mass="54406">MIIRYLCPLLLCISCAVHAGDRRDWTTYTNMNYVTSFAEGDREVYAGTTGGVRRFNLFTGKEERPLTTAEGLRDNRVRRVAYDHRMGELYIDTAGGVDRWGPASEMFFPAARFPEETPADAFKDTFNLNTLFLKPGLFLQEDEIRDRLFRTYRVTGRLLDRWNHIWVGTWGLGVGVADVRDRMLDLMPRGPAENNVTAFGTDGDDLWTGGLKGETSAFEARGRGPFNAGGAITRYNRREGTWTTYEAGAVFGLDGADVLSILPDDANVWFASFSGLIRYEKGSGAWRTYRSFRGVPGTQVTDALRDGGWLWVGTPTGLTLLSVPGDSTLSIAGGKNTYIYDLEKGAGFLWAGTSRGVFRCPVGSAAWKRFQDPRGDLSGEITAVAAGPEDEVWFGVLSPPGLVRLSVQNDSATTRYPLPELAGRPIAGVAVDPGHVWVATEIGAMRLDRRTGAWRRFTRADGLVNDRVQAVLREKDGVWFGTAEGISHLRGDGD</sequence>
<keyword evidence="1" id="KW-0732">Signal</keyword>
<feature type="signal peptide" evidence="1">
    <location>
        <begin position="1"/>
        <end position="19"/>
    </location>
</feature>
<organism evidence="2 3">
    <name type="scientific">Handelsmanbacteria sp. (strain RIFCSPLOWO2_12_FULL_64_10)</name>
    <dbReference type="NCBI Taxonomy" id="1817868"/>
    <lineage>
        <taxon>Bacteria</taxon>
        <taxon>Candidatus Handelsmaniibacteriota</taxon>
    </lineage>
</organism>
<dbReference type="SUPFAM" id="SSF63829">
    <property type="entry name" value="Calcium-dependent phosphotriesterase"/>
    <property type="match status" value="1"/>
</dbReference>
<feature type="chain" id="PRO_5009523732" description="Two component regulator propeller" evidence="1">
    <location>
        <begin position="20"/>
        <end position="494"/>
    </location>
</feature>
<dbReference type="SUPFAM" id="SSF63825">
    <property type="entry name" value="YWTD domain"/>
    <property type="match status" value="1"/>
</dbReference>
<dbReference type="AlphaFoldDB" id="A0A1F6D5A7"/>
<dbReference type="Gene3D" id="2.130.10.10">
    <property type="entry name" value="YVTN repeat-like/Quinoprotein amine dehydrogenase"/>
    <property type="match status" value="3"/>
</dbReference>
<proteinExistence type="predicted"/>
<reference evidence="2 3" key="1">
    <citation type="journal article" date="2016" name="Nat. Commun.">
        <title>Thousands of microbial genomes shed light on interconnected biogeochemical processes in an aquifer system.</title>
        <authorList>
            <person name="Anantharaman K."/>
            <person name="Brown C.T."/>
            <person name="Hug L.A."/>
            <person name="Sharon I."/>
            <person name="Castelle C.J."/>
            <person name="Probst A.J."/>
            <person name="Thomas B.C."/>
            <person name="Singh A."/>
            <person name="Wilkins M.J."/>
            <person name="Karaoz U."/>
            <person name="Brodie E.L."/>
            <person name="Williams K.H."/>
            <person name="Hubbard S.S."/>
            <person name="Banfield J.F."/>
        </authorList>
    </citation>
    <scope>NUCLEOTIDE SEQUENCE [LARGE SCALE GENOMIC DNA]</scope>
    <source>
        <strain evidence="3">RIFCSPLOWO2_12_FULL_64_10</strain>
    </source>
</reference>
<accession>A0A1F6D5A7</accession>
<comment type="caution">
    <text evidence="2">The sequence shown here is derived from an EMBL/GenBank/DDBJ whole genome shotgun (WGS) entry which is preliminary data.</text>
</comment>